<dbReference type="PANTHER" id="PTHR12514">
    <property type="entry name" value="ENHANCER OF YELLOW 2 TRANSCRIPTION FACTOR"/>
    <property type="match status" value="1"/>
</dbReference>
<dbReference type="GO" id="GO:0006368">
    <property type="term" value="P:transcription elongation by RNA polymerase II"/>
    <property type="evidence" value="ECO:0007669"/>
    <property type="project" value="UniProtKB-UniRule"/>
</dbReference>
<dbReference type="STRING" id="195883.A0A482XI12"/>
<reference evidence="2 4" key="1">
    <citation type="journal article" date="2017" name="Gigascience">
        <title>Genome sequence of the small brown planthopper, Laodelphax striatellus.</title>
        <authorList>
            <person name="Zhu J."/>
            <person name="Jiang F."/>
            <person name="Wang X."/>
            <person name="Yang P."/>
            <person name="Bao Y."/>
            <person name="Zhao W."/>
            <person name="Wang W."/>
            <person name="Lu H."/>
            <person name="Wang Q."/>
            <person name="Cui N."/>
            <person name="Li J."/>
            <person name="Chen X."/>
            <person name="Luo L."/>
            <person name="Yu J."/>
            <person name="Kang L."/>
            <person name="Cui F."/>
        </authorList>
    </citation>
    <scope>NUCLEOTIDE SEQUENCE [LARGE SCALE GENOMIC DNA]</scope>
    <source>
        <strain evidence="2">Lst14</strain>
        <tissue evidence="2">Whole body</tissue>
    </source>
</reference>
<comment type="function">
    <text evidence="1">Involved in mRNA export coupled transcription activation by association with both the TREX-2 and the SAGA complexes. The transcription regulatory histone acetylation (HAT) complex SAGA is a multiprotein complex that activates transcription by remodeling chromatin and mediating histone acetylation and deubiquitination. Within the SAGA complex, participates to a subcomplex that specifically deubiquitinates histones. The SAGA complex is recruited to specific gene promoters by activators, where it is required for transcription. The TREX-2 complex functions in docking export-competent ribonucleoprotein particles (mRNPs) to the nuclear entrance of the nuclear pore complex (nuclear basket). TREX-2 participates in mRNA export and accurate chromatin positioning in the nucleus by tethering genes to the nuclear periphery.</text>
</comment>
<comment type="caution">
    <text evidence="2">The sequence shown here is derived from an EMBL/GenBank/DDBJ whole genome shotgun (WGS) entry which is preliminary data.</text>
</comment>
<comment type="subcellular location">
    <subcellularLocation>
        <location evidence="1">Nucleus</location>
        <location evidence="1">Nucleoplasm</location>
    </subcellularLocation>
</comment>
<dbReference type="GO" id="GO:0000124">
    <property type="term" value="C:SAGA complex"/>
    <property type="evidence" value="ECO:0007669"/>
    <property type="project" value="UniProtKB-UniRule"/>
</dbReference>
<dbReference type="InterPro" id="IPR038212">
    <property type="entry name" value="TF_EnY2_sf"/>
</dbReference>
<keyword evidence="1" id="KW-0539">Nucleus</keyword>
<dbReference type="EMBL" id="QKKF02009749">
    <property type="protein sequence ID" value="RZF45149.1"/>
    <property type="molecule type" value="Genomic_DNA"/>
</dbReference>
<dbReference type="FunCoup" id="A0A482XI12">
    <property type="interactions" value="1470"/>
</dbReference>
<dbReference type="GO" id="GO:0005643">
    <property type="term" value="C:nuclear pore"/>
    <property type="evidence" value="ECO:0007669"/>
    <property type="project" value="UniProtKB-UniRule"/>
</dbReference>
<dbReference type="AlphaFoldDB" id="A0A482XI12"/>
<dbReference type="GO" id="GO:0071819">
    <property type="term" value="C:DUBm complex"/>
    <property type="evidence" value="ECO:0007669"/>
    <property type="project" value="UniProtKB-UniRule"/>
</dbReference>
<keyword evidence="1" id="KW-0509">mRNA transport</keyword>
<comment type="similarity">
    <text evidence="1">Belongs to the ENY2 family.</text>
</comment>
<evidence type="ECO:0000313" key="3">
    <source>
        <dbReference type="EMBL" id="RZF48126.1"/>
    </source>
</evidence>
<dbReference type="HAMAP" id="MF_03046">
    <property type="entry name" value="ENY2_Sus1"/>
    <property type="match status" value="1"/>
</dbReference>
<dbReference type="InterPro" id="IPR018783">
    <property type="entry name" value="TF_ENY2"/>
</dbReference>
<evidence type="ECO:0000256" key="1">
    <source>
        <dbReference type="HAMAP-Rule" id="MF_03046"/>
    </source>
</evidence>
<keyword evidence="1" id="KW-0805">Transcription regulation</keyword>
<sequence>MDGEAGSGNAHGQMLADGSQVYFEELLRRRLMECGWCDQMRMICKEVINEKGKKISVDELLAEVSSRARTMVPMSVKRELLQKVKNHLLNQAGYYNRTTNKTHEVD</sequence>
<evidence type="ECO:0000313" key="4">
    <source>
        <dbReference type="Proteomes" id="UP000291343"/>
    </source>
</evidence>
<keyword evidence="1" id="KW-0653">Protein transport</keyword>
<dbReference type="InParanoid" id="A0A482XI12"/>
<organism evidence="2 4">
    <name type="scientific">Laodelphax striatellus</name>
    <name type="common">Small brown planthopper</name>
    <name type="synonym">Delphax striatella</name>
    <dbReference type="NCBI Taxonomy" id="195883"/>
    <lineage>
        <taxon>Eukaryota</taxon>
        <taxon>Metazoa</taxon>
        <taxon>Ecdysozoa</taxon>
        <taxon>Arthropoda</taxon>
        <taxon>Hexapoda</taxon>
        <taxon>Insecta</taxon>
        <taxon>Pterygota</taxon>
        <taxon>Neoptera</taxon>
        <taxon>Paraneoptera</taxon>
        <taxon>Hemiptera</taxon>
        <taxon>Auchenorrhyncha</taxon>
        <taxon>Fulgoroidea</taxon>
        <taxon>Delphacidae</taxon>
        <taxon>Criomorphinae</taxon>
        <taxon>Laodelphax</taxon>
    </lineage>
</organism>
<dbReference type="Gene3D" id="1.10.246.140">
    <property type="match status" value="1"/>
</dbReference>
<keyword evidence="1" id="KW-0010">Activator</keyword>
<dbReference type="GO" id="GO:0006325">
    <property type="term" value="P:chromatin organization"/>
    <property type="evidence" value="ECO:0007669"/>
    <property type="project" value="UniProtKB-KW"/>
</dbReference>
<keyword evidence="1" id="KW-0811">Translocation</keyword>
<reference evidence="2" key="2">
    <citation type="submission" date="2019-02" db="EMBL/GenBank/DDBJ databases">
        <authorList>
            <person name="Zhu J."/>
            <person name="Jiang F."/>
            <person name="Wang X."/>
            <person name="Yang P."/>
            <person name="Bao Y."/>
            <person name="Zhao W."/>
            <person name="Wang W."/>
            <person name="Lu H."/>
            <person name="Wang Q."/>
            <person name="Cui N."/>
            <person name="Li J."/>
            <person name="Chen X."/>
            <person name="Luo L."/>
            <person name="Yu J."/>
            <person name="Kang L."/>
            <person name="Cui F."/>
        </authorList>
    </citation>
    <scope>NUCLEOTIDE SEQUENCE</scope>
    <source>
        <strain evidence="2">Lst14</strain>
        <tissue evidence="2">Whole body</tissue>
    </source>
</reference>
<gene>
    <name evidence="1" type="primary">e(y)2</name>
    <name evidence="3" type="ORF">LSTR_LSTR002192</name>
    <name evidence="2" type="ORF">LSTR_LSTR017451</name>
</gene>
<dbReference type="GO" id="GO:0003713">
    <property type="term" value="F:transcription coactivator activity"/>
    <property type="evidence" value="ECO:0007669"/>
    <property type="project" value="UniProtKB-UniRule"/>
</dbReference>
<dbReference type="OrthoDB" id="6221744at2759"/>
<proteinExistence type="inferred from homology"/>
<dbReference type="EMBL" id="QKKF02002849">
    <property type="protein sequence ID" value="RZF48126.1"/>
    <property type="molecule type" value="Genomic_DNA"/>
</dbReference>
<accession>A0A482XI12</accession>
<dbReference type="Proteomes" id="UP000291343">
    <property type="component" value="Unassembled WGS sequence"/>
</dbReference>
<keyword evidence="1" id="KW-0804">Transcription</keyword>
<keyword evidence="4" id="KW-1185">Reference proteome</keyword>
<name>A0A482XI12_LAOST</name>
<dbReference type="GO" id="GO:0015031">
    <property type="term" value="P:protein transport"/>
    <property type="evidence" value="ECO:0007669"/>
    <property type="project" value="UniProtKB-KW"/>
</dbReference>
<dbReference type="SMR" id="A0A482XI12"/>
<comment type="subunit">
    <text evidence="1">Component of the nuclear pore complex (NPC)-associated TREX-2 complex (transcription and export complex 2). Component of the SAGA transcription coactivator-HAT complex. Within the SAGA complex, participates to a subcomplex of SAGA called the DUB module (deubiquitination module).</text>
</comment>
<dbReference type="GO" id="GO:0070390">
    <property type="term" value="C:transcription export complex 2"/>
    <property type="evidence" value="ECO:0007669"/>
    <property type="project" value="UniProtKB-UniRule"/>
</dbReference>
<keyword evidence="1" id="KW-0156">Chromatin regulator</keyword>
<dbReference type="GO" id="GO:0006406">
    <property type="term" value="P:mRNA export from nucleus"/>
    <property type="evidence" value="ECO:0007669"/>
    <property type="project" value="UniProtKB-UniRule"/>
</dbReference>
<protein>
    <recommendedName>
        <fullName evidence="1">Enhancer of yellow 2 transcription factor</fullName>
    </recommendedName>
</protein>
<dbReference type="Pfam" id="PF10163">
    <property type="entry name" value="EnY2"/>
    <property type="match status" value="1"/>
</dbReference>
<evidence type="ECO:0000313" key="2">
    <source>
        <dbReference type="EMBL" id="RZF45149.1"/>
    </source>
</evidence>
<keyword evidence="1" id="KW-0813">Transport</keyword>
<dbReference type="GO" id="GO:0005654">
    <property type="term" value="C:nucleoplasm"/>
    <property type="evidence" value="ECO:0007669"/>
    <property type="project" value="UniProtKB-SubCell"/>
</dbReference>